<proteinExistence type="predicted"/>
<dbReference type="InterPro" id="IPR011486">
    <property type="entry name" value="BBP2"/>
</dbReference>
<name>A0A519BGH5_ACIG2</name>
<dbReference type="AlphaFoldDB" id="A0A519BGH5"/>
<protein>
    <recommendedName>
        <fullName evidence="4">DUF3373 family protein</fullName>
    </recommendedName>
</protein>
<reference evidence="2 3" key="1">
    <citation type="journal article" date="2019" name="ISME J.">
        <title>Insights into ecological role of a new deltaproteobacterial order Candidatus Acidulodesulfobacterales by metagenomics and metatranscriptomics.</title>
        <authorList>
            <person name="Tan S."/>
            <person name="Liu J."/>
            <person name="Fang Y."/>
            <person name="Hedlund B.P."/>
            <person name="Lian Z.H."/>
            <person name="Huang L.Y."/>
            <person name="Li J.T."/>
            <person name="Huang L.N."/>
            <person name="Li W.J."/>
            <person name="Jiang H.C."/>
            <person name="Dong H.L."/>
            <person name="Shu W.S."/>
        </authorList>
    </citation>
    <scope>NUCLEOTIDE SEQUENCE [LARGE SCALE GENOMIC DNA]</scope>
    <source>
        <strain evidence="2">AP2</strain>
    </source>
</reference>
<feature type="region of interest" description="Disordered" evidence="1">
    <location>
        <begin position="1"/>
        <end position="20"/>
    </location>
</feature>
<evidence type="ECO:0008006" key="4">
    <source>
        <dbReference type="Google" id="ProtNLM"/>
    </source>
</evidence>
<dbReference type="EMBL" id="SGBC01000002">
    <property type="protein sequence ID" value="RZD16362.1"/>
    <property type="molecule type" value="Genomic_DNA"/>
</dbReference>
<evidence type="ECO:0000313" key="2">
    <source>
        <dbReference type="EMBL" id="RZD16362.1"/>
    </source>
</evidence>
<comment type="caution">
    <text evidence="2">The sequence shown here is derived from an EMBL/GenBank/DDBJ whole genome shotgun (WGS) entry which is preliminary data.</text>
</comment>
<evidence type="ECO:0000313" key="3">
    <source>
        <dbReference type="Proteomes" id="UP000316562"/>
    </source>
</evidence>
<sequence>MKAGIRNSKDGKNRVRQSNNTMNPVLNSIKLMFLVLLAVFFVSAVVAKKSFAAEALSSGAGSAFKNANSPKAEYGNTDSAALNSLTLKMNKISKELNKLKAEQQSSNSYFSNIQLLGTLIASYTYNLAKPNGYNGNYGDNWQPDGFAVNNADITLRRSPGTDSNPYGVGFHISLDFGQNIQFYKAYYGNPSYFTQPMQDRTPYDVRQAYININLPVGSGLDVHIGKEKEQLGFENFNPIRNWNDTYSLLDDAEPATLTGIFLTYNFVPQLTSTLGIANTDNAAVPIDNLPVIELNESYTPVSVLTFNGGFIYGANSYFIASNSANNNTPTLEQDNLNKSFYSYIDAQYSPDNDWSFVADYEVGLGGGINSGVLNTECSGLSISNCGIQYPSSLIQTSDSTYDKSHFSGAAVYIHHQKNYSIGMFGETLRETLALDPNGMWEATSTPGVSNTYLDTTLTFAYQPSDALFKSTQFRLEFEHQSDNHHVYAGLTENHSVQNTVNFMVLYSF</sequence>
<organism evidence="2 3">
    <name type="scientific">Acididesulfobacter guangdongensis</name>
    <dbReference type="NCBI Taxonomy" id="2597225"/>
    <lineage>
        <taxon>Bacteria</taxon>
        <taxon>Deltaproteobacteria</taxon>
        <taxon>Candidatus Acidulodesulfobacterales</taxon>
        <taxon>Candidatus Acididesulfobacter</taxon>
    </lineage>
</organism>
<accession>A0A519BGH5</accession>
<dbReference type="Pfam" id="PF07642">
    <property type="entry name" value="BBP2"/>
    <property type="match status" value="1"/>
</dbReference>
<evidence type="ECO:0000256" key="1">
    <source>
        <dbReference type="SAM" id="MobiDB-lite"/>
    </source>
</evidence>
<dbReference type="Proteomes" id="UP000316562">
    <property type="component" value="Unassembled WGS sequence"/>
</dbReference>
<gene>
    <name evidence="2" type="ORF">EVJ46_04860</name>
</gene>